<feature type="transmembrane region" description="Helical" evidence="1">
    <location>
        <begin position="16"/>
        <end position="44"/>
    </location>
</feature>
<keyword evidence="1" id="KW-1133">Transmembrane helix</keyword>
<sequence>MLQSLRLVSRYGDASVLYLCVCVCVCISVCMCARGAVEFLYYLYYLFNLVPKNDWKPETLIHIIPLNYFQILSPSSPDQGVVSRTFAISLWSFLVLPGDRRQEAVVAQNCDTSLTIEVA</sequence>
<protein>
    <submittedName>
        <fullName evidence="2">Uncharacterized protein</fullName>
    </submittedName>
</protein>
<evidence type="ECO:0000256" key="1">
    <source>
        <dbReference type="SAM" id="Phobius"/>
    </source>
</evidence>
<reference evidence="2" key="1">
    <citation type="submission" date="2018-01" db="EMBL/GenBank/DDBJ databases">
        <title>An insight into the sialome of Amazonian anophelines.</title>
        <authorList>
            <person name="Ribeiro J.M."/>
            <person name="Scarpassa V."/>
            <person name="Calvo E."/>
        </authorList>
    </citation>
    <scope>NUCLEOTIDE SEQUENCE</scope>
</reference>
<accession>A0A2M4D4G3</accession>
<proteinExistence type="predicted"/>
<organism evidence="2">
    <name type="scientific">Anopheles darlingi</name>
    <name type="common">Mosquito</name>
    <dbReference type="NCBI Taxonomy" id="43151"/>
    <lineage>
        <taxon>Eukaryota</taxon>
        <taxon>Metazoa</taxon>
        <taxon>Ecdysozoa</taxon>
        <taxon>Arthropoda</taxon>
        <taxon>Hexapoda</taxon>
        <taxon>Insecta</taxon>
        <taxon>Pterygota</taxon>
        <taxon>Neoptera</taxon>
        <taxon>Endopterygota</taxon>
        <taxon>Diptera</taxon>
        <taxon>Nematocera</taxon>
        <taxon>Culicoidea</taxon>
        <taxon>Culicidae</taxon>
        <taxon>Anophelinae</taxon>
        <taxon>Anopheles</taxon>
    </lineage>
</organism>
<dbReference type="AlphaFoldDB" id="A0A2M4D4G3"/>
<evidence type="ECO:0000313" key="2">
    <source>
        <dbReference type="EMBL" id="MBW72447.1"/>
    </source>
</evidence>
<dbReference type="EMBL" id="GGFL01008269">
    <property type="protein sequence ID" value="MBW72447.1"/>
    <property type="molecule type" value="Transcribed_RNA"/>
</dbReference>
<keyword evidence="1" id="KW-0812">Transmembrane</keyword>
<name>A0A2M4D4G3_ANODA</name>
<keyword evidence="1" id="KW-0472">Membrane</keyword>